<dbReference type="SUPFAM" id="SSF55347">
    <property type="entry name" value="Glyceraldehyde-3-phosphate dehydrogenase-like, C-terminal domain"/>
    <property type="match status" value="1"/>
</dbReference>
<gene>
    <name evidence="3" type="ORF">GCM10009105_21160</name>
</gene>
<organism evidence="3 4">
    <name type="scientific">Dokdonella soli</name>
    <dbReference type="NCBI Taxonomy" id="529810"/>
    <lineage>
        <taxon>Bacteria</taxon>
        <taxon>Pseudomonadati</taxon>
        <taxon>Pseudomonadota</taxon>
        <taxon>Gammaproteobacteria</taxon>
        <taxon>Lysobacterales</taxon>
        <taxon>Rhodanobacteraceae</taxon>
        <taxon>Dokdonella</taxon>
    </lineage>
</organism>
<evidence type="ECO:0000313" key="4">
    <source>
        <dbReference type="Proteomes" id="UP001501523"/>
    </source>
</evidence>
<evidence type="ECO:0000256" key="1">
    <source>
        <dbReference type="ARBA" id="ARBA00023002"/>
    </source>
</evidence>
<dbReference type="Gene3D" id="3.30.360.10">
    <property type="entry name" value="Dihydrodipicolinate Reductase, domain 2"/>
    <property type="match status" value="1"/>
</dbReference>
<keyword evidence="4" id="KW-1185">Reference proteome</keyword>
<dbReference type="Pfam" id="PF01408">
    <property type="entry name" value="GFO_IDH_MocA"/>
    <property type="match status" value="1"/>
</dbReference>
<dbReference type="PANTHER" id="PTHR43818">
    <property type="entry name" value="BCDNA.GH03377"/>
    <property type="match status" value="1"/>
</dbReference>
<proteinExistence type="predicted"/>
<dbReference type="PANTHER" id="PTHR43818:SF11">
    <property type="entry name" value="BCDNA.GH03377"/>
    <property type="match status" value="1"/>
</dbReference>
<dbReference type="EMBL" id="BAAAEU010000010">
    <property type="protein sequence ID" value="GAA0715615.1"/>
    <property type="molecule type" value="Genomic_DNA"/>
</dbReference>
<dbReference type="Gene3D" id="3.40.50.720">
    <property type="entry name" value="NAD(P)-binding Rossmann-like Domain"/>
    <property type="match status" value="1"/>
</dbReference>
<dbReference type="InterPro" id="IPR000683">
    <property type="entry name" value="Gfo/Idh/MocA-like_OxRdtase_N"/>
</dbReference>
<dbReference type="SUPFAM" id="SSF51735">
    <property type="entry name" value="NAD(P)-binding Rossmann-fold domains"/>
    <property type="match status" value="1"/>
</dbReference>
<dbReference type="InterPro" id="IPR036291">
    <property type="entry name" value="NAD(P)-bd_dom_sf"/>
</dbReference>
<name>A0ABN1IJN0_9GAMM</name>
<accession>A0ABN1IJN0</accession>
<feature type="domain" description="Gfo/Idh/MocA-like oxidoreductase N-terminal" evidence="2">
    <location>
        <begin position="2"/>
        <end position="121"/>
    </location>
</feature>
<dbReference type="InterPro" id="IPR050463">
    <property type="entry name" value="Gfo/Idh/MocA_oxidrdct_glycsds"/>
</dbReference>
<evidence type="ECO:0000259" key="2">
    <source>
        <dbReference type="Pfam" id="PF01408"/>
    </source>
</evidence>
<protein>
    <recommendedName>
        <fullName evidence="2">Gfo/Idh/MocA-like oxidoreductase N-terminal domain-containing protein</fullName>
    </recommendedName>
</protein>
<comment type="caution">
    <text evidence="3">The sequence shown here is derived from an EMBL/GenBank/DDBJ whole genome shotgun (WGS) entry which is preliminary data.</text>
</comment>
<reference evidence="3 4" key="1">
    <citation type="journal article" date="2019" name="Int. J. Syst. Evol. Microbiol.">
        <title>The Global Catalogue of Microorganisms (GCM) 10K type strain sequencing project: providing services to taxonomists for standard genome sequencing and annotation.</title>
        <authorList>
            <consortium name="The Broad Institute Genomics Platform"/>
            <consortium name="The Broad Institute Genome Sequencing Center for Infectious Disease"/>
            <person name="Wu L."/>
            <person name="Ma J."/>
        </authorList>
    </citation>
    <scope>NUCLEOTIDE SEQUENCE [LARGE SCALE GENOMIC DNA]</scope>
    <source>
        <strain evidence="3 4">JCM 15421</strain>
    </source>
</reference>
<sequence>MLRIGMIGCGKIADGHIEQVRAIGRGEIVAVCDREPLMAEQLAVRMNVPAQYSDLARMLASERLDVVHVATPPDSHVALAAAALDAGCHVFMEKPFALDAAQAQVILDHAQRVGRHVGVNYLYNFEAPALELQGLLDTGALGDIVHLDTSYGYNLSGDYGLAVMADATHWVHRLPGKLFHNVLDHVLAKVVAHLGDEVTVKAFALRRRPETGNPIVDGMADELRFLMRSGDVTVSGLVSAHGRPVAHTLKVVGTQDSVELDYAARTLVRSARQTQPSAIGRLMPAWTQARRFAGSGWRNLGRFRRSEFHYFQCLRVLLGRFYDAVEGRGPDPVPREHILRVCRLIDQIVVATGAER</sequence>
<evidence type="ECO:0000313" key="3">
    <source>
        <dbReference type="EMBL" id="GAA0715615.1"/>
    </source>
</evidence>
<dbReference type="Proteomes" id="UP001501523">
    <property type="component" value="Unassembled WGS sequence"/>
</dbReference>
<dbReference type="RefSeq" id="WP_343790732.1">
    <property type="nucleotide sequence ID" value="NZ_BAAAEU010000010.1"/>
</dbReference>
<keyword evidence="1" id="KW-0560">Oxidoreductase</keyword>